<dbReference type="CDD" id="cd10017">
    <property type="entry name" value="B3_DNA"/>
    <property type="match status" value="1"/>
</dbReference>
<evidence type="ECO:0000313" key="9">
    <source>
        <dbReference type="Proteomes" id="UP001085076"/>
    </source>
</evidence>
<dbReference type="InterPro" id="IPR003340">
    <property type="entry name" value="B3_DNA-bd"/>
</dbReference>
<comment type="subcellular location">
    <subcellularLocation>
        <location evidence="1">Nucleus</location>
    </subcellularLocation>
</comment>
<keyword evidence="9" id="KW-1185">Reference proteome</keyword>
<protein>
    <recommendedName>
        <fullName evidence="7">TF-B3 domain-containing protein</fullName>
    </recommendedName>
</protein>
<dbReference type="GO" id="GO:0005634">
    <property type="term" value="C:nucleus"/>
    <property type="evidence" value="ECO:0007669"/>
    <property type="project" value="UniProtKB-SubCell"/>
</dbReference>
<proteinExistence type="predicted"/>
<keyword evidence="3" id="KW-0238">DNA-binding</keyword>
<dbReference type="PANTHER" id="PTHR31920">
    <property type="entry name" value="B3 DOMAIN-CONTAINING"/>
    <property type="match status" value="1"/>
</dbReference>
<dbReference type="InterPro" id="IPR015300">
    <property type="entry name" value="DNA-bd_pseudobarrel_sf"/>
</dbReference>
<dbReference type="AlphaFoldDB" id="A0A9D5HDI4"/>
<keyword evidence="5" id="KW-0539">Nucleus</keyword>
<evidence type="ECO:0000256" key="5">
    <source>
        <dbReference type="ARBA" id="ARBA00023242"/>
    </source>
</evidence>
<feature type="compositionally biased region" description="Polar residues" evidence="6">
    <location>
        <begin position="161"/>
        <end position="170"/>
    </location>
</feature>
<evidence type="ECO:0000313" key="8">
    <source>
        <dbReference type="EMBL" id="KAJ0972574.1"/>
    </source>
</evidence>
<name>A0A9D5HDI4_9LILI</name>
<reference evidence="8" key="2">
    <citation type="journal article" date="2022" name="Hortic Res">
        <title>The genome of Dioscorea zingiberensis sheds light on the biosynthesis, origin and evolution of the medicinally important diosgenin saponins.</title>
        <authorList>
            <person name="Li Y."/>
            <person name="Tan C."/>
            <person name="Li Z."/>
            <person name="Guo J."/>
            <person name="Li S."/>
            <person name="Chen X."/>
            <person name="Wang C."/>
            <person name="Dai X."/>
            <person name="Yang H."/>
            <person name="Song W."/>
            <person name="Hou L."/>
            <person name="Xu J."/>
            <person name="Tong Z."/>
            <person name="Xu A."/>
            <person name="Yuan X."/>
            <person name="Wang W."/>
            <person name="Yang Q."/>
            <person name="Chen L."/>
            <person name="Sun Z."/>
            <person name="Wang K."/>
            <person name="Pan B."/>
            <person name="Chen J."/>
            <person name="Bao Y."/>
            <person name="Liu F."/>
            <person name="Qi X."/>
            <person name="Gang D.R."/>
            <person name="Wen J."/>
            <person name="Li J."/>
        </authorList>
    </citation>
    <scope>NUCLEOTIDE SEQUENCE</scope>
    <source>
        <strain evidence="8">Dzin_1.0</strain>
    </source>
</reference>
<evidence type="ECO:0000256" key="1">
    <source>
        <dbReference type="ARBA" id="ARBA00004123"/>
    </source>
</evidence>
<dbReference type="Proteomes" id="UP001085076">
    <property type="component" value="Miscellaneous, Linkage group lg05"/>
</dbReference>
<dbReference type="Pfam" id="PF02362">
    <property type="entry name" value="B3"/>
    <property type="match status" value="1"/>
</dbReference>
<feature type="compositionally biased region" description="Low complexity" evidence="6">
    <location>
        <begin position="275"/>
        <end position="287"/>
    </location>
</feature>
<keyword evidence="4" id="KW-0804">Transcription</keyword>
<gene>
    <name evidence="8" type="ORF">J5N97_020533</name>
</gene>
<evidence type="ECO:0000259" key="7">
    <source>
        <dbReference type="PROSITE" id="PS50863"/>
    </source>
</evidence>
<dbReference type="SUPFAM" id="SSF101936">
    <property type="entry name" value="DNA-binding pseudobarrel domain"/>
    <property type="match status" value="1"/>
</dbReference>
<feature type="domain" description="TF-B3" evidence="7">
    <location>
        <begin position="191"/>
        <end position="253"/>
    </location>
</feature>
<dbReference type="InterPro" id="IPR050655">
    <property type="entry name" value="Plant_B3_domain"/>
</dbReference>
<keyword evidence="2" id="KW-0805">Transcription regulation</keyword>
<dbReference type="GO" id="GO:0003677">
    <property type="term" value="F:DNA binding"/>
    <property type="evidence" value="ECO:0007669"/>
    <property type="project" value="UniProtKB-KW"/>
</dbReference>
<reference evidence="8" key="1">
    <citation type="submission" date="2021-03" db="EMBL/GenBank/DDBJ databases">
        <authorList>
            <person name="Li Z."/>
            <person name="Yang C."/>
        </authorList>
    </citation>
    <scope>NUCLEOTIDE SEQUENCE</scope>
    <source>
        <strain evidence="8">Dzin_1.0</strain>
        <tissue evidence="8">Leaf</tissue>
    </source>
</reference>
<organism evidence="8 9">
    <name type="scientific">Dioscorea zingiberensis</name>
    <dbReference type="NCBI Taxonomy" id="325984"/>
    <lineage>
        <taxon>Eukaryota</taxon>
        <taxon>Viridiplantae</taxon>
        <taxon>Streptophyta</taxon>
        <taxon>Embryophyta</taxon>
        <taxon>Tracheophyta</taxon>
        <taxon>Spermatophyta</taxon>
        <taxon>Magnoliopsida</taxon>
        <taxon>Liliopsida</taxon>
        <taxon>Dioscoreales</taxon>
        <taxon>Dioscoreaceae</taxon>
        <taxon>Dioscorea</taxon>
    </lineage>
</organism>
<feature type="region of interest" description="Disordered" evidence="6">
    <location>
        <begin position="265"/>
        <end position="287"/>
    </location>
</feature>
<dbReference type="PANTHER" id="PTHR31920:SF132">
    <property type="entry name" value="TF-B3 DOMAIN-CONTAINING PROTEIN"/>
    <property type="match status" value="1"/>
</dbReference>
<evidence type="ECO:0000256" key="6">
    <source>
        <dbReference type="SAM" id="MobiDB-lite"/>
    </source>
</evidence>
<accession>A0A9D5HDI4</accession>
<comment type="caution">
    <text evidence="8">The sequence shown here is derived from an EMBL/GenBank/DDBJ whole genome shotgun (WGS) entry which is preliminary data.</text>
</comment>
<feature type="region of interest" description="Disordered" evidence="6">
    <location>
        <begin position="149"/>
        <end position="174"/>
    </location>
</feature>
<dbReference type="EMBL" id="JAGGNH010000005">
    <property type="protein sequence ID" value="KAJ0972574.1"/>
    <property type="molecule type" value="Genomic_DNA"/>
</dbReference>
<dbReference type="Gene3D" id="2.40.330.10">
    <property type="entry name" value="DNA-binding pseudobarrel domain"/>
    <property type="match status" value="1"/>
</dbReference>
<dbReference type="OrthoDB" id="676203at2759"/>
<sequence>MELEAKLAAAEKRGLSDDEICKVSSEVYSILGIIHSVDPLVNFHRTSYDEAVELYFEICQGGEEGNKDPAAEGVRLEDPAIEESQIVISGPDPISRVITPDPEQIHEEKRYVPPSEALPAVIEIEDDTTAGISTSVIPSGEAASVTIKATPVGSSGEKASWTDQENTSSAMRRREGAFQGRTRMLFEEGLVRLRGPSGNFWSVMLRMATEIGEFRFTDGWEDFARDHLLEEGDLLVFVLREDICFEVHILGWNGCQKVSTLTAAPTQAPDDVSDFDSSGSSDSSESS</sequence>
<evidence type="ECO:0000256" key="4">
    <source>
        <dbReference type="ARBA" id="ARBA00023163"/>
    </source>
</evidence>
<evidence type="ECO:0000256" key="2">
    <source>
        <dbReference type="ARBA" id="ARBA00023015"/>
    </source>
</evidence>
<evidence type="ECO:0000256" key="3">
    <source>
        <dbReference type="ARBA" id="ARBA00023125"/>
    </source>
</evidence>
<dbReference type="PROSITE" id="PS50863">
    <property type="entry name" value="B3"/>
    <property type="match status" value="1"/>
</dbReference>